<accession>A0A4R6BLW4</accession>
<reference evidence="1 2" key="1">
    <citation type="submission" date="2019-01" db="EMBL/GenBank/DDBJ databases">
        <title>Draft genome sequences of the type strains of six Macrococcus species.</title>
        <authorList>
            <person name="Mazhar S."/>
            <person name="Altermann E."/>
            <person name="Hill C."/>
            <person name="Mcauliffe O."/>
        </authorList>
    </citation>
    <scope>NUCLEOTIDE SEQUENCE [LARGE SCALE GENOMIC DNA]</scope>
    <source>
        <strain evidence="1 2">CCM4809</strain>
    </source>
</reference>
<evidence type="ECO:0000313" key="2">
    <source>
        <dbReference type="Proteomes" id="UP000295328"/>
    </source>
</evidence>
<dbReference type="SUPFAM" id="SSF56784">
    <property type="entry name" value="HAD-like"/>
    <property type="match status" value="1"/>
</dbReference>
<sequence>MFKLIALDVDGTLIADDRTITERTKNALIKAQEQGRRLLSVTNRHIAVFVNSYFRTVL</sequence>
<dbReference type="EMBL" id="SCWE01000001">
    <property type="protein sequence ID" value="TDM02627.1"/>
    <property type="molecule type" value="Genomic_DNA"/>
</dbReference>
<proteinExistence type="predicted"/>
<dbReference type="RefSeq" id="WP_133428717.1">
    <property type="nucleotide sequence ID" value="NZ_BMCC01000002.1"/>
</dbReference>
<dbReference type="Pfam" id="PF08282">
    <property type="entry name" value="Hydrolase_3"/>
    <property type="match status" value="1"/>
</dbReference>
<organism evidence="1 2">
    <name type="scientific">Macrococcus hajekii</name>
    <dbReference type="NCBI Taxonomy" id="198482"/>
    <lineage>
        <taxon>Bacteria</taxon>
        <taxon>Bacillati</taxon>
        <taxon>Bacillota</taxon>
        <taxon>Bacilli</taxon>
        <taxon>Bacillales</taxon>
        <taxon>Staphylococcaceae</taxon>
        <taxon>Macrococcus</taxon>
    </lineage>
</organism>
<evidence type="ECO:0008006" key="3">
    <source>
        <dbReference type="Google" id="ProtNLM"/>
    </source>
</evidence>
<evidence type="ECO:0000313" key="1">
    <source>
        <dbReference type="EMBL" id="TDM02627.1"/>
    </source>
</evidence>
<dbReference type="OrthoDB" id="9781413at2"/>
<dbReference type="InterPro" id="IPR023214">
    <property type="entry name" value="HAD_sf"/>
</dbReference>
<gene>
    <name evidence="1" type="ORF">ERX37_00640</name>
</gene>
<dbReference type="AlphaFoldDB" id="A0A4R6BLW4"/>
<dbReference type="Proteomes" id="UP000295328">
    <property type="component" value="Unassembled WGS sequence"/>
</dbReference>
<protein>
    <recommendedName>
        <fullName evidence="3">Cof-type HAD-IIB family hydrolase</fullName>
    </recommendedName>
</protein>
<dbReference type="InterPro" id="IPR036412">
    <property type="entry name" value="HAD-like_sf"/>
</dbReference>
<keyword evidence="2" id="KW-1185">Reference proteome</keyword>
<name>A0A4R6BLW4_9STAP</name>
<dbReference type="Gene3D" id="3.40.50.1000">
    <property type="entry name" value="HAD superfamily/HAD-like"/>
    <property type="match status" value="1"/>
</dbReference>
<comment type="caution">
    <text evidence="1">The sequence shown here is derived from an EMBL/GenBank/DDBJ whole genome shotgun (WGS) entry which is preliminary data.</text>
</comment>